<evidence type="ECO:0000313" key="2">
    <source>
        <dbReference type="Proteomes" id="UP000356253"/>
    </source>
</evidence>
<proteinExistence type="predicted"/>
<evidence type="ECO:0000313" key="1">
    <source>
        <dbReference type="EMBL" id="VVV00052.1"/>
    </source>
</evidence>
<reference evidence="1" key="1">
    <citation type="submission" date="2019-09" db="EMBL/GenBank/DDBJ databases">
        <authorList>
            <person name="Rodrigo-Torres L."/>
            <person name="Arahal R. D."/>
            <person name="Lucena T."/>
        </authorList>
    </citation>
    <scope>NUCLEOTIDE SEQUENCE</scope>
    <source>
        <strain evidence="1">ISS653</strain>
    </source>
</reference>
<sequence length="379" mass="44992">MNKTYDYIIIGSGLAGLQLALAFSKDEYFQHKKIALLDKSTKTENDKTWCFWEQGEGNWKPIIHKSWSAGAVITSSKYIEFQLAPYQYKMVRSIDFYEFVLAELKNSAIEFIHEEVIETEEKENSVSVITSTQTYQTSYVFDSRIPKEYFSEREKYIHIYQHFKGWMIETEHPIFDDEKFTMMDYRLKWKNATSFTYILPISATKAFVEYTFFTPFTTDGKVYDEQLKKYIEKYLQLKNYQITETEMGIIPMTNFPFQNFHSQRITKIGTAGGWVKASTGYSFKHTEKKIEKLIENLKQNKLPYQGLLNPKFQYYDKVFLKVLEQENDKGEWIFENFYQKNSIQEVFQYLDEETNFQQDLKIMGSLFSSAFVKAFFKTL</sequence>
<accession>A0AC61Y6E8</accession>
<comment type="caution">
    <text evidence="1">The sequence shown here is derived from an EMBL/GenBank/DDBJ whole genome shotgun (WGS) entry which is preliminary data.</text>
</comment>
<dbReference type="EMBL" id="CABVMM010000004">
    <property type="protein sequence ID" value="VVV00052.1"/>
    <property type="molecule type" value="Genomic_DNA"/>
</dbReference>
<organism evidence="1 2">
    <name type="scientific">Mesonia oceanica</name>
    <dbReference type="NCBI Taxonomy" id="2687242"/>
    <lineage>
        <taxon>Bacteria</taxon>
        <taxon>Pseudomonadati</taxon>
        <taxon>Bacteroidota</taxon>
        <taxon>Flavobacteriia</taxon>
        <taxon>Flavobacteriales</taxon>
        <taxon>Flavobacteriaceae</taxon>
        <taxon>Mesonia</taxon>
    </lineage>
</organism>
<name>A0AC61Y6E8_9FLAO</name>
<gene>
    <name evidence="1" type="ORF">FVB9532_01316</name>
</gene>
<dbReference type="Proteomes" id="UP000356253">
    <property type="component" value="Unassembled WGS sequence"/>
</dbReference>
<keyword evidence="2" id="KW-1185">Reference proteome</keyword>
<protein>
    <submittedName>
        <fullName evidence="1">Uncharacterized protein</fullName>
    </submittedName>
</protein>